<keyword evidence="2" id="KW-0489">Methyltransferase</keyword>
<dbReference type="RefSeq" id="WP_207682966.1">
    <property type="nucleotide sequence ID" value="NZ_CP061800.1"/>
</dbReference>
<dbReference type="InterPro" id="IPR029063">
    <property type="entry name" value="SAM-dependent_MTases_sf"/>
</dbReference>
<gene>
    <name evidence="2" type="ORF">dnm_040420</name>
</gene>
<evidence type="ECO:0000259" key="1">
    <source>
        <dbReference type="Pfam" id="PF08241"/>
    </source>
</evidence>
<accession>A0A975GNP7</accession>
<reference evidence="2" key="1">
    <citation type="journal article" date="2021" name="Microb. Physiol.">
        <title>Proteogenomic Insights into the Physiology of Marine, Sulfate-Reducing, Filamentous Desulfonema limicola and Desulfonema magnum.</title>
        <authorList>
            <person name="Schnaars V."/>
            <person name="Wohlbrand L."/>
            <person name="Scheve S."/>
            <person name="Hinrichs C."/>
            <person name="Reinhardt R."/>
            <person name="Rabus R."/>
        </authorList>
    </citation>
    <scope>NUCLEOTIDE SEQUENCE</scope>
    <source>
        <strain evidence="2">4be13</strain>
    </source>
</reference>
<protein>
    <submittedName>
        <fullName evidence="2">Methyltransferase domain-containing protein</fullName>
    </submittedName>
</protein>
<name>A0A975GNP7_9BACT</name>
<dbReference type="Gene3D" id="3.40.50.150">
    <property type="entry name" value="Vaccinia Virus protein VP39"/>
    <property type="match status" value="1"/>
</dbReference>
<sequence>MIDHFDLIAPLYDWFIGTPDTKQLRYLLQLPTRGRLLDVGGGTGRVSSRLRPWVGQVVITDISRPMLKRARARENLYPVEAKAESLPFPDEQFERILVVDSLHHFHNQPHAVRDLLRVLRPGGRLVIEEPDIRRFAVNVVALAEKLALMGSHFHSPEEIHDMITAYGLSAGIERNNSFRAWIVADK</sequence>
<dbReference type="EMBL" id="CP061800">
    <property type="protein sequence ID" value="QTA88002.1"/>
    <property type="molecule type" value="Genomic_DNA"/>
</dbReference>
<dbReference type="CDD" id="cd02440">
    <property type="entry name" value="AdoMet_MTases"/>
    <property type="match status" value="1"/>
</dbReference>
<feature type="domain" description="Methyltransferase type 11" evidence="1">
    <location>
        <begin position="37"/>
        <end position="127"/>
    </location>
</feature>
<dbReference type="Proteomes" id="UP000663722">
    <property type="component" value="Chromosome"/>
</dbReference>
<dbReference type="PANTHER" id="PTHR42912">
    <property type="entry name" value="METHYLTRANSFERASE"/>
    <property type="match status" value="1"/>
</dbReference>
<dbReference type="GO" id="GO:0008757">
    <property type="term" value="F:S-adenosylmethionine-dependent methyltransferase activity"/>
    <property type="evidence" value="ECO:0007669"/>
    <property type="project" value="InterPro"/>
</dbReference>
<dbReference type="AlphaFoldDB" id="A0A975GNP7"/>
<dbReference type="InterPro" id="IPR013216">
    <property type="entry name" value="Methyltransf_11"/>
</dbReference>
<dbReference type="InterPro" id="IPR050508">
    <property type="entry name" value="Methyltransf_Superfamily"/>
</dbReference>
<evidence type="ECO:0000313" key="3">
    <source>
        <dbReference type="Proteomes" id="UP000663722"/>
    </source>
</evidence>
<keyword evidence="2" id="KW-0808">Transferase</keyword>
<dbReference type="Pfam" id="PF08241">
    <property type="entry name" value="Methyltransf_11"/>
    <property type="match status" value="1"/>
</dbReference>
<dbReference type="GO" id="GO:0032259">
    <property type="term" value="P:methylation"/>
    <property type="evidence" value="ECO:0007669"/>
    <property type="project" value="UniProtKB-KW"/>
</dbReference>
<dbReference type="KEGG" id="dmm:dnm_040420"/>
<keyword evidence="3" id="KW-1185">Reference proteome</keyword>
<evidence type="ECO:0000313" key="2">
    <source>
        <dbReference type="EMBL" id="QTA88002.1"/>
    </source>
</evidence>
<dbReference type="SUPFAM" id="SSF53335">
    <property type="entry name" value="S-adenosyl-L-methionine-dependent methyltransferases"/>
    <property type="match status" value="1"/>
</dbReference>
<proteinExistence type="predicted"/>
<organism evidence="2 3">
    <name type="scientific">Desulfonema magnum</name>
    <dbReference type="NCBI Taxonomy" id="45655"/>
    <lineage>
        <taxon>Bacteria</taxon>
        <taxon>Pseudomonadati</taxon>
        <taxon>Thermodesulfobacteriota</taxon>
        <taxon>Desulfobacteria</taxon>
        <taxon>Desulfobacterales</taxon>
        <taxon>Desulfococcaceae</taxon>
        <taxon>Desulfonema</taxon>
    </lineage>
</organism>